<accession>A0A1J4PTC6</accession>
<reference evidence="2" key="1">
    <citation type="submission" date="2016-10" db="EMBL/GenBank/DDBJ databases">
        <title>Genome sequence of Streptomyces malaysiense MUSC 136.</title>
        <authorList>
            <person name="Lee L.-H."/>
            <person name="Ser H.-L."/>
        </authorList>
    </citation>
    <scope>NUCLEOTIDE SEQUENCE [LARGE SCALE GENOMIC DNA]</scope>
    <source>
        <strain evidence="2">MUSC 136</strain>
    </source>
</reference>
<comment type="caution">
    <text evidence="2">The sequence shown here is derived from an EMBL/GenBank/DDBJ whole genome shotgun (WGS) entry which is preliminary data.</text>
</comment>
<evidence type="ECO:0008006" key="4">
    <source>
        <dbReference type="Google" id="ProtNLM"/>
    </source>
</evidence>
<protein>
    <recommendedName>
        <fullName evidence="4">DUF306 domain-containing protein</fullName>
    </recommendedName>
</protein>
<gene>
    <name evidence="2" type="ORF">VT52_033610</name>
</gene>
<evidence type="ECO:0000313" key="2">
    <source>
        <dbReference type="EMBL" id="OIK23231.1"/>
    </source>
</evidence>
<dbReference type="RefSeq" id="WP_046421851.1">
    <property type="nucleotide sequence ID" value="NZ_LBDA02000118.1"/>
</dbReference>
<feature type="region of interest" description="Disordered" evidence="1">
    <location>
        <begin position="82"/>
        <end position="112"/>
    </location>
</feature>
<dbReference type="OrthoDB" id="5145750at2"/>
<dbReference type="Proteomes" id="UP000034838">
    <property type="component" value="Unassembled WGS sequence"/>
</dbReference>
<name>A0A1J4PTC6_9ACTN</name>
<keyword evidence="3" id="KW-1185">Reference proteome</keyword>
<dbReference type="EMBL" id="LBDA02000118">
    <property type="protein sequence ID" value="OIK23231.1"/>
    <property type="molecule type" value="Genomic_DNA"/>
</dbReference>
<proteinExistence type="predicted"/>
<evidence type="ECO:0000313" key="3">
    <source>
        <dbReference type="Proteomes" id="UP000034838"/>
    </source>
</evidence>
<sequence>MSAEIEGTWDLTIATPIGRVRPVIELRTQDGQLAGTAHGEREGEDLPLRDIALDGHRLTWKQSITRPMRLDLAFAVTVDGDTLTGTSKAGRLPSSKVTGRRRDDGADVVEPM</sequence>
<dbReference type="AlphaFoldDB" id="A0A1J4PTC6"/>
<organism evidence="2 3">
    <name type="scientific">Streptomyces malaysiense</name>
    <dbReference type="NCBI Taxonomy" id="1428626"/>
    <lineage>
        <taxon>Bacteria</taxon>
        <taxon>Bacillati</taxon>
        <taxon>Actinomycetota</taxon>
        <taxon>Actinomycetes</taxon>
        <taxon>Kitasatosporales</taxon>
        <taxon>Streptomycetaceae</taxon>
        <taxon>Streptomyces</taxon>
    </lineage>
</organism>
<evidence type="ECO:0000256" key="1">
    <source>
        <dbReference type="SAM" id="MobiDB-lite"/>
    </source>
</evidence>